<evidence type="ECO:0000256" key="2">
    <source>
        <dbReference type="SAM" id="Phobius"/>
    </source>
</evidence>
<feature type="region of interest" description="Disordered" evidence="1">
    <location>
        <begin position="156"/>
        <end position="194"/>
    </location>
</feature>
<keyword evidence="2" id="KW-0812">Transmembrane</keyword>
<dbReference type="Proteomes" id="UP000025227">
    <property type="component" value="Unplaced"/>
</dbReference>
<name>A0A7I5EDZ3_HAECO</name>
<evidence type="ECO:0000313" key="3">
    <source>
        <dbReference type="Proteomes" id="UP000025227"/>
    </source>
</evidence>
<reference evidence="4" key="1">
    <citation type="submission" date="2020-12" db="UniProtKB">
        <authorList>
            <consortium name="WormBaseParasite"/>
        </authorList>
    </citation>
    <scope>IDENTIFICATION</scope>
    <source>
        <strain evidence="4">MHco3</strain>
    </source>
</reference>
<organism evidence="3 4">
    <name type="scientific">Haemonchus contortus</name>
    <name type="common">Barber pole worm</name>
    <dbReference type="NCBI Taxonomy" id="6289"/>
    <lineage>
        <taxon>Eukaryota</taxon>
        <taxon>Metazoa</taxon>
        <taxon>Ecdysozoa</taxon>
        <taxon>Nematoda</taxon>
        <taxon>Chromadorea</taxon>
        <taxon>Rhabditida</taxon>
        <taxon>Rhabditina</taxon>
        <taxon>Rhabditomorpha</taxon>
        <taxon>Strongyloidea</taxon>
        <taxon>Trichostrongylidae</taxon>
        <taxon>Haemonchus</taxon>
    </lineage>
</organism>
<dbReference type="WBParaSite" id="HCON_00166840-00001">
    <property type="protein sequence ID" value="HCON_00166840-00001"/>
    <property type="gene ID" value="HCON_00166840"/>
</dbReference>
<keyword evidence="2" id="KW-0472">Membrane</keyword>
<feature type="transmembrane region" description="Helical" evidence="2">
    <location>
        <begin position="73"/>
        <end position="97"/>
    </location>
</feature>
<accession>A0A7I5EDZ3</accession>
<protein>
    <submittedName>
        <fullName evidence="4">Uncharacterized protein</fullName>
    </submittedName>
</protein>
<keyword evidence="3" id="KW-1185">Reference proteome</keyword>
<dbReference type="OrthoDB" id="5785142at2759"/>
<evidence type="ECO:0000313" key="4">
    <source>
        <dbReference type="WBParaSite" id="HCON_00166840-00001"/>
    </source>
</evidence>
<sequence>MWRLMTAGEWIFSKEHWKQTVIQSLFKKNPKKRPFNRYVERFNCGTCMCGNENVIKTVFHGTMDSTTPSDRSINGLVVFLTLFVFLAGLTSGLLVCLVKIWCGQKKTCSQTPQEQRQSVAACSMQDSDSDDDTQPPIRAPAVRRFSQRIIALVQRGPERRPTIEVSPEPPSAPSPHTIHGAVEDTNTAQPGSNPVEVVTNDPSCVIYL</sequence>
<dbReference type="AlphaFoldDB" id="A0A7I5EDZ3"/>
<proteinExistence type="predicted"/>
<evidence type="ECO:0000256" key="1">
    <source>
        <dbReference type="SAM" id="MobiDB-lite"/>
    </source>
</evidence>
<keyword evidence="2" id="KW-1133">Transmembrane helix</keyword>